<dbReference type="RefSeq" id="WP_114005065.1">
    <property type="nucleotide sequence ID" value="NZ_QGDC01000005.1"/>
</dbReference>
<feature type="domain" description="Response regulatory" evidence="3">
    <location>
        <begin position="2"/>
        <end position="115"/>
    </location>
</feature>
<evidence type="ECO:0000256" key="1">
    <source>
        <dbReference type="ARBA" id="ARBA00022553"/>
    </source>
</evidence>
<feature type="modified residue" description="4-aspartylphosphate" evidence="2">
    <location>
        <position position="50"/>
    </location>
</feature>
<dbReference type="Gene3D" id="3.40.50.2300">
    <property type="match status" value="1"/>
</dbReference>
<dbReference type="PANTHER" id="PTHR44591">
    <property type="entry name" value="STRESS RESPONSE REGULATOR PROTEIN 1"/>
    <property type="match status" value="1"/>
</dbReference>
<dbReference type="AlphaFoldDB" id="A0A367GMQ3"/>
<gene>
    <name evidence="4" type="ORF">DJ568_09620</name>
</gene>
<evidence type="ECO:0000313" key="5">
    <source>
        <dbReference type="Proteomes" id="UP000253209"/>
    </source>
</evidence>
<protein>
    <submittedName>
        <fullName evidence="4">Response regulator</fullName>
    </submittedName>
</protein>
<dbReference type="PANTHER" id="PTHR44591:SF3">
    <property type="entry name" value="RESPONSE REGULATORY DOMAIN-CONTAINING PROTEIN"/>
    <property type="match status" value="1"/>
</dbReference>
<dbReference type="EMBL" id="QGDC01000005">
    <property type="protein sequence ID" value="RCH54739.1"/>
    <property type="molecule type" value="Genomic_DNA"/>
</dbReference>
<dbReference type="PROSITE" id="PS50110">
    <property type="entry name" value="RESPONSE_REGULATORY"/>
    <property type="match status" value="1"/>
</dbReference>
<organism evidence="4 5">
    <name type="scientific">Mucilaginibacter hurinus</name>
    <dbReference type="NCBI Taxonomy" id="2201324"/>
    <lineage>
        <taxon>Bacteria</taxon>
        <taxon>Pseudomonadati</taxon>
        <taxon>Bacteroidota</taxon>
        <taxon>Sphingobacteriia</taxon>
        <taxon>Sphingobacteriales</taxon>
        <taxon>Sphingobacteriaceae</taxon>
        <taxon>Mucilaginibacter</taxon>
    </lineage>
</organism>
<dbReference type="OrthoDB" id="5432534at2"/>
<dbReference type="InterPro" id="IPR050595">
    <property type="entry name" value="Bact_response_regulator"/>
</dbReference>
<sequence>MKILVIEDNDDILEIITMVLESQGHDVRGGQNGKMINEAETFKPNLILMDNHLPDGSGADFCLKIKENDKTRNIPVVLISANIDLATLSSSSRADGFLPKPFDLDELVKLVNKFDIAN</sequence>
<evidence type="ECO:0000256" key="2">
    <source>
        <dbReference type="PROSITE-ProRule" id="PRU00169"/>
    </source>
</evidence>
<proteinExistence type="predicted"/>
<name>A0A367GMQ3_9SPHI</name>
<dbReference type="InterPro" id="IPR001789">
    <property type="entry name" value="Sig_transdc_resp-reg_receiver"/>
</dbReference>
<dbReference type="Proteomes" id="UP000253209">
    <property type="component" value="Unassembled WGS sequence"/>
</dbReference>
<dbReference type="SMART" id="SM00448">
    <property type="entry name" value="REC"/>
    <property type="match status" value="1"/>
</dbReference>
<dbReference type="Pfam" id="PF00072">
    <property type="entry name" value="Response_reg"/>
    <property type="match status" value="1"/>
</dbReference>
<keyword evidence="1 2" id="KW-0597">Phosphoprotein</keyword>
<dbReference type="GO" id="GO:0000160">
    <property type="term" value="P:phosphorelay signal transduction system"/>
    <property type="evidence" value="ECO:0007669"/>
    <property type="project" value="InterPro"/>
</dbReference>
<dbReference type="InterPro" id="IPR011006">
    <property type="entry name" value="CheY-like_superfamily"/>
</dbReference>
<comment type="caution">
    <text evidence="4">The sequence shown here is derived from an EMBL/GenBank/DDBJ whole genome shotgun (WGS) entry which is preliminary data.</text>
</comment>
<evidence type="ECO:0000313" key="4">
    <source>
        <dbReference type="EMBL" id="RCH54739.1"/>
    </source>
</evidence>
<dbReference type="SUPFAM" id="SSF52172">
    <property type="entry name" value="CheY-like"/>
    <property type="match status" value="1"/>
</dbReference>
<reference evidence="4 5" key="1">
    <citation type="submission" date="2018-05" db="EMBL/GenBank/DDBJ databases">
        <title>Mucilaginibacter hurinus sp. nov., isolated from briquette warehouse soil.</title>
        <authorList>
            <person name="Choi L."/>
        </authorList>
    </citation>
    <scope>NUCLEOTIDE SEQUENCE [LARGE SCALE GENOMIC DNA]</scope>
    <source>
        <strain evidence="4 5">ZR32</strain>
    </source>
</reference>
<keyword evidence="5" id="KW-1185">Reference proteome</keyword>
<evidence type="ECO:0000259" key="3">
    <source>
        <dbReference type="PROSITE" id="PS50110"/>
    </source>
</evidence>
<accession>A0A367GMQ3</accession>